<evidence type="ECO:0000256" key="4">
    <source>
        <dbReference type="ARBA" id="ARBA00022723"/>
    </source>
</evidence>
<proteinExistence type="inferred from homology"/>
<evidence type="ECO:0000256" key="7">
    <source>
        <dbReference type="ARBA" id="ARBA00023049"/>
    </source>
</evidence>
<feature type="active site" description="Proton donor/acceptor" evidence="8">
    <location>
        <position position="360"/>
    </location>
</feature>
<dbReference type="Proteomes" id="UP001596549">
    <property type="component" value="Unassembled WGS sequence"/>
</dbReference>
<dbReference type="GO" id="GO:0004180">
    <property type="term" value="F:carboxypeptidase activity"/>
    <property type="evidence" value="ECO:0007669"/>
    <property type="project" value="UniProtKB-KW"/>
</dbReference>
<dbReference type="PANTHER" id="PTHR11705:SF143">
    <property type="entry name" value="SLL0236 PROTEIN"/>
    <property type="match status" value="1"/>
</dbReference>
<dbReference type="EC" id="3.4.17.-" evidence="11"/>
<keyword evidence="4" id="KW-0479">Metal-binding</keyword>
<dbReference type="PANTHER" id="PTHR11705">
    <property type="entry name" value="PROTEASE FAMILY M14 CARBOXYPEPTIDASE A,B"/>
    <property type="match status" value="1"/>
</dbReference>
<dbReference type="SMART" id="SM00631">
    <property type="entry name" value="Zn_pept"/>
    <property type="match status" value="1"/>
</dbReference>
<dbReference type="CDD" id="cd06229">
    <property type="entry name" value="M14_Endopeptidase_I"/>
    <property type="match status" value="1"/>
</dbReference>
<dbReference type="PROSITE" id="PS00132">
    <property type="entry name" value="CARBOXYPEPT_ZN_1"/>
    <property type="match status" value="1"/>
</dbReference>
<evidence type="ECO:0000259" key="10">
    <source>
        <dbReference type="PROSITE" id="PS52035"/>
    </source>
</evidence>
<dbReference type="RefSeq" id="WP_379745635.1">
    <property type="nucleotide sequence ID" value="NZ_JBHTCP010000003.1"/>
</dbReference>
<keyword evidence="7" id="KW-0482">Metalloprotease</keyword>
<evidence type="ECO:0000256" key="5">
    <source>
        <dbReference type="ARBA" id="ARBA00022801"/>
    </source>
</evidence>
<reference evidence="12" key="1">
    <citation type="journal article" date="2019" name="Int. J. Syst. Evol. Microbiol.">
        <title>The Global Catalogue of Microorganisms (GCM) 10K type strain sequencing project: providing services to taxonomists for standard genome sequencing and annotation.</title>
        <authorList>
            <consortium name="The Broad Institute Genomics Platform"/>
            <consortium name="The Broad Institute Genome Sequencing Center for Infectious Disease"/>
            <person name="Wu L."/>
            <person name="Ma J."/>
        </authorList>
    </citation>
    <scope>NUCLEOTIDE SEQUENCE [LARGE SCALE GENOMIC DNA]</scope>
    <source>
        <strain evidence="12">NBRC 106396</strain>
    </source>
</reference>
<keyword evidence="11" id="KW-0121">Carboxypeptidase</keyword>
<dbReference type="InterPro" id="IPR057246">
    <property type="entry name" value="CARBOXYPEPT_ZN_1"/>
</dbReference>
<sequence length="389" mass="43905">MKVKVRNGDTITYYSRLFSLPPSLILSEDGKETMIQGDTIIIPGYKISPYQVKQGDTLIGLSEALSVPVDMLHLLNQEKLSENGAYWNIPQRMEDALYSGKKEYTSETLQKDAESLTNAYPFIRKEVIGHSVLEKPIIMLIIGNGPKKVHINASFHANEWITTGVLMEFLQRLAQSAVSNGNLAEIKARKLIEDITIFAVPMVDPDGVDLVLKGPPAHPEFGPLAMSLNKNSSDFTGWKANIRGVDLNNQFPALWEIEKERKPQQPSPRDYPGDEPLSEPEAKAMALIAETYRFDAVIALHTQGQEIYWGFEGREPTVSEEVVKKMEQRTGYRALQYLDSYAGYKDWFIYHFQKPGFTIELGLGVNPIDLEQFEEIYQQAVQIFLAAME</sequence>
<dbReference type="EMBL" id="JBHTCP010000003">
    <property type="protein sequence ID" value="MFC7370405.1"/>
    <property type="molecule type" value="Genomic_DNA"/>
</dbReference>
<evidence type="ECO:0000256" key="6">
    <source>
        <dbReference type="ARBA" id="ARBA00022833"/>
    </source>
</evidence>
<evidence type="ECO:0000313" key="11">
    <source>
        <dbReference type="EMBL" id="MFC7370405.1"/>
    </source>
</evidence>
<evidence type="ECO:0000256" key="9">
    <source>
        <dbReference type="SAM" id="MobiDB-lite"/>
    </source>
</evidence>
<accession>A0ABW2NIA1</accession>
<evidence type="ECO:0000313" key="12">
    <source>
        <dbReference type="Proteomes" id="UP001596549"/>
    </source>
</evidence>
<dbReference type="SUPFAM" id="SSF53187">
    <property type="entry name" value="Zn-dependent exopeptidases"/>
    <property type="match status" value="1"/>
</dbReference>
<evidence type="ECO:0000256" key="2">
    <source>
        <dbReference type="ARBA" id="ARBA00005988"/>
    </source>
</evidence>
<dbReference type="InterPro" id="IPR034274">
    <property type="entry name" value="ENP1_M14_CPD"/>
</dbReference>
<gene>
    <name evidence="11" type="ORF">ACFQPF_01795</name>
</gene>
<keyword evidence="5 11" id="KW-0378">Hydrolase</keyword>
<organism evidence="11 12">
    <name type="scientific">Fictibacillus iocasae</name>
    <dbReference type="NCBI Taxonomy" id="2715437"/>
    <lineage>
        <taxon>Bacteria</taxon>
        <taxon>Bacillati</taxon>
        <taxon>Bacillota</taxon>
        <taxon>Bacilli</taxon>
        <taxon>Bacillales</taxon>
        <taxon>Fictibacillaceae</taxon>
        <taxon>Fictibacillus</taxon>
    </lineage>
</organism>
<feature type="domain" description="Peptidase M14" evidence="10">
    <location>
        <begin position="102"/>
        <end position="388"/>
    </location>
</feature>
<feature type="region of interest" description="Disordered" evidence="9">
    <location>
        <begin position="259"/>
        <end position="278"/>
    </location>
</feature>
<keyword evidence="3" id="KW-0645">Protease</keyword>
<keyword evidence="12" id="KW-1185">Reference proteome</keyword>
<evidence type="ECO:0000256" key="8">
    <source>
        <dbReference type="PROSITE-ProRule" id="PRU01379"/>
    </source>
</evidence>
<comment type="similarity">
    <text evidence="2 8">Belongs to the peptidase M14 family.</text>
</comment>
<comment type="caution">
    <text evidence="11">The sequence shown here is derived from an EMBL/GenBank/DDBJ whole genome shotgun (WGS) entry which is preliminary data.</text>
</comment>
<dbReference type="InterPro" id="IPR000834">
    <property type="entry name" value="Peptidase_M14"/>
</dbReference>
<keyword evidence="6" id="KW-0862">Zinc</keyword>
<comment type="cofactor">
    <cofactor evidence="1">
        <name>Zn(2+)</name>
        <dbReference type="ChEBI" id="CHEBI:29105"/>
    </cofactor>
</comment>
<dbReference type="Gene3D" id="3.40.630.10">
    <property type="entry name" value="Zn peptidases"/>
    <property type="match status" value="1"/>
</dbReference>
<evidence type="ECO:0000256" key="1">
    <source>
        <dbReference type="ARBA" id="ARBA00001947"/>
    </source>
</evidence>
<evidence type="ECO:0000256" key="3">
    <source>
        <dbReference type="ARBA" id="ARBA00022670"/>
    </source>
</evidence>
<dbReference type="PROSITE" id="PS52035">
    <property type="entry name" value="PEPTIDASE_M14"/>
    <property type="match status" value="1"/>
</dbReference>
<protein>
    <submittedName>
        <fullName evidence="11">M14 family metallocarboxypeptidase</fullName>
        <ecNumber evidence="11">3.4.17.-</ecNumber>
    </submittedName>
</protein>
<name>A0ABW2NIA1_9BACL</name>
<dbReference type="Pfam" id="PF00246">
    <property type="entry name" value="Peptidase_M14"/>
    <property type="match status" value="1"/>
</dbReference>